<organism evidence="1 2">
    <name type="scientific">Paucilactobacillus wasatchensis</name>
    <dbReference type="NCBI Taxonomy" id="1335616"/>
    <lineage>
        <taxon>Bacteria</taxon>
        <taxon>Bacillati</taxon>
        <taxon>Bacillota</taxon>
        <taxon>Bacilli</taxon>
        <taxon>Lactobacillales</taxon>
        <taxon>Lactobacillaceae</taxon>
        <taxon>Paucilactobacillus</taxon>
    </lineage>
</organism>
<name>A0A0D0YXI4_9LACO</name>
<keyword evidence="2" id="KW-1185">Reference proteome</keyword>
<evidence type="ECO:0000313" key="2">
    <source>
        <dbReference type="Proteomes" id="UP000032279"/>
    </source>
</evidence>
<dbReference type="Gene3D" id="3.40.50.1820">
    <property type="entry name" value="alpha/beta hydrolase"/>
    <property type="match status" value="1"/>
</dbReference>
<reference evidence="1 2" key="1">
    <citation type="submission" date="2013-08" db="EMBL/GenBank/DDBJ databases">
        <title>Lactobacillus wasatchii sp. WDC04, a late gas producing bacteria isolated from aged chedder cheese.</title>
        <authorList>
            <person name="Oberg C.J."/>
            <person name="Culumber M."/>
            <person name="McMahon D.J."/>
            <person name="Broadbent J.R."/>
            <person name="Oberg T.S."/>
            <person name="Ortaki F."/>
        </authorList>
    </citation>
    <scope>NUCLEOTIDE SEQUENCE [LARGE SCALE GENOMIC DNA]</scope>
    <source>
        <strain evidence="1 2">WDC04</strain>
    </source>
</reference>
<comment type="caution">
    <text evidence="1">The sequence shown here is derived from an EMBL/GenBank/DDBJ whole genome shotgun (WGS) entry which is preliminary data.</text>
</comment>
<protein>
    <recommendedName>
        <fullName evidence="3">Cell surface hydrolase</fullName>
    </recommendedName>
</protein>
<dbReference type="SUPFAM" id="SSF53474">
    <property type="entry name" value="alpha/beta-Hydrolases"/>
    <property type="match status" value="1"/>
</dbReference>
<dbReference type="InterPro" id="IPR029058">
    <property type="entry name" value="AB_hydrolase_fold"/>
</dbReference>
<evidence type="ECO:0000313" key="1">
    <source>
        <dbReference type="EMBL" id="KIS03934.1"/>
    </source>
</evidence>
<dbReference type="PATRIC" id="fig|1335616.4.peg.485"/>
<evidence type="ECO:0008006" key="3">
    <source>
        <dbReference type="Google" id="ProtNLM"/>
    </source>
</evidence>
<accession>A0A0D0YXI4</accession>
<dbReference type="Pfam" id="PF06028">
    <property type="entry name" value="DUF915"/>
    <property type="match status" value="1"/>
</dbReference>
<sequence length="269" mass="29948">MLLLTSCGQKSSNHETKKVTQPVPTVFIHGLMGSSKSTNKMIRAAEKSGHAKKVLTINVQANGKLQVVGKYQRQAANPIIQVNFVNNEASIQTQTQWLTTTLHWLRTKYKIKNFNAVAHSAGNVTLLETEMTANKSIPQLKRLVIIAGPFNGVIGMNDAANTNRLGKNYKPKIIYPANDWYPSYSQLLSWRHNFPKNVRVLNIYGDLADGTHSDGMVTEQSELSVNYLLRGLTKSIKNVKISGPNAGHSDLHNNKTVDQLIIKFLWSNN</sequence>
<dbReference type="STRING" id="1335616.WDC_0485"/>
<proteinExistence type="predicted"/>
<dbReference type="EMBL" id="AWTT01000007">
    <property type="protein sequence ID" value="KIS03934.1"/>
    <property type="molecule type" value="Genomic_DNA"/>
</dbReference>
<dbReference type="InterPro" id="IPR010315">
    <property type="entry name" value="DUF915_hydro-like"/>
</dbReference>
<dbReference type="Proteomes" id="UP000032279">
    <property type="component" value="Unassembled WGS sequence"/>
</dbReference>
<gene>
    <name evidence="1" type="ORF">WDC_0485</name>
</gene>
<dbReference type="AlphaFoldDB" id="A0A0D0YXI4"/>